<dbReference type="PANTHER" id="PTHR43197:SF1">
    <property type="entry name" value="UTP--GLUCOSE-1-PHOSPHATE URIDYLYLTRANSFERASE"/>
    <property type="match status" value="1"/>
</dbReference>
<dbReference type="EC" id="2.7.7.9" evidence="2"/>
<dbReference type="SUPFAM" id="SSF53448">
    <property type="entry name" value="Nucleotide-diphospho-sugar transferases"/>
    <property type="match status" value="1"/>
</dbReference>
<dbReference type="EMBL" id="MFZI01000069">
    <property type="protein sequence ID" value="OGK18516.1"/>
    <property type="molecule type" value="Genomic_DNA"/>
</dbReference>
<evidence type="ECO:0000256" key="5">
    <source>
        <dbReference type="ARBA" id="ARBA00048128"/>
    </source>
</evidence>
<protein>
    <recommendedName>
        <fullName evidence="2">UTP--glucose-1-phosphate uridylyltransferase</fullName>
        <ecNumber evidence="2">2.7.7.9</ecNumber>
    </recommendedName>
</protein>
<evidence type="ECO:0000313" key="7">
    <source>
        <dbReference type="EMBL" id="OGK18516.1"/>
    </source>
</evidence>
<evidence type="ECO:0000313" key="8">
    <source>
        <dbReference type="Proteomes" id="UP000177026"/>
    </source>
</evidence>
<dbReference type="Proteomes" id="UP000177026">
    <property type="component" value="Unassembled WGS sequence"/>
</dbReference>
<dbReference type="CDD" id="cd02541">
    <property type="entry name" value="UGPase_prokaryotic"/>
    <property type="match status" value="1"/>
</dbReference>
<sequence>MNKITKVVIPAAGFGTRFLPQTKAMPKEMLPIVDKPVIQYVVEEAVISGIEDVIIVTGYSKRAIEDHFDTPNAELVRNLQQGKKEKMLKEVQAISELANFIYIRQKGPYGNATPIKSAKHLLNNEAFLVLWGDDFVWSNPPRAKQMIDAYNQYEATILCGIKTDKPQDTDRYAYVKGKQLENGVWKVEELIEKPGSGKAPSNLAIVSGYILTPDIFPILDSQKPGRGGEFYLPEAIDLLAKKHPVYAIEIQNGKYYDTGNKLEYMKTVVERALEHSEINGEFRAFLKNLLH</sequence>
<reference evidence="7 8" key="1">
    <citation type="journal article" date="2016" name="Nat. Commun.">
        <title>Thousands of microbial genomes shed light on interconnected biogeochemical processes in an aquifer system.</title>
        <authorList>
            <person name="Anantharaman K."/>
            <person name="Brown C.T."/>
            <person name="Hug L.A."/>
            <person name="Sharon I."/>
            <person name="Castelle C.J."/>
            <person name="Probst A.J."/>
            <person name="Thomas B.C."/>
            <person name="Singh A."/>
            <person name="Wilkins M.J."/>
            <person name="Karaoz U."/>
            <person name="Brodie E.L."/>
            <person name="Williams K.H."/>
            <person name="Hubbard S.S."/>
            <person name="Banfield J.F."/>
        </authorList>
    </citation>
    <scope>NUCLEOTIDE SEQUENCE [LARGE SCALE GENOMIC DNA]</scope>
</reference>
<keyword evidence="3 7" id="KW-0808">Transferase</keyword>
<dbReference type="InterPro" id="IPR029044">
    <property type="entry name" value="Nucleotide-diphossugar_trans"/>
</dbReference>
<dbReference type="GO" id="GO:0006011">
    <property type="term" value="P:UDP-alpha-D-glucose metabolic process"/>
    <property type="evidence" value="ECO:0007669"/>
    <property type="project" value="InterPro"/>
</dbReference>
<organism evidence="7 8">
    <name type="scientific">Candidatus Roizmanbacteria bacterium RIFCSPHIGHO2_01_FULL_39_8</name>
    <dbReference type="NCBI Taxonomy" id="1802033"/>
    <lineage>
        <taxon>Bacteria</taxon>
        <taxon>Candidatus Roizmaniibacteriota</taxon>
    </lineage>
</organism>
<evidence type="ECO:0000256" key="1">
    <source>
        <dbReference type="ARBA" id="ARBA00006890"/>
    </source>
</evidence>
<evidence type="ECO:0000256" key="2">
    <source>
        <dbReference type="ARBA" id="ARBA00012415"/>
    </source>
</evidence>
<comment type="catalytic activity">
    <reaction evidence="5">
        <text>alpha-D-glucose 1-phosphate + UTP + H(+) = UDP-alpha-D-glucose + diphosphate</text>
        <dbReference type="Rhea" id="RHEA:19889"/>
        <dbReference type="ChEBI" id="CHEBI:15378"/>
        <dbReference type="ChEBI" id="CHEBI:33019"/>
        <dbReference type="ChEBI" id="CHEBI:46398"/>
        <dbReference type="ChEBI" id="CHEBI:58601"/>
        <dbReference type="ChEBI" id="CHEBI:58885"/>
        <dbReference type="EC" id="2.7.7.9"/>
    </reaction>
</comment>
<keyword evidence="4 7" id="KW-0548">Nucleotidyltransferase</keyword>
<accession>A0A1F7GIJ8</accession>
<gene>
    <name evidence="7" type="ORF">A2866_00895</name>
</gene>
<comment type="similarity">
    <text evidence="1">Belongs to the UDPGP type 2 family.</text>
</comment>
<evidence type="ECO:0000256" key="4">
    <source>
        <dbReference type="ARBA" id="ARBA00022695"/>
    </source>
</evidence>
<dbReference type="Gene3D" id="3.90.550.10">
    <property type="entry name" value="Spore Coat Polysaccharide Biosynthesis Protein SpsA, Chain A"/>
    <property type="match status" value="1"/>
</dbReference>
<feature type="domain" description="Nucleotidyl transferase" evidence="6">
    <location>
        <begin position="6"/>
        <end position="266"/>
    </location>
</feature>
<proteinExistence type="inferred from homology"/>
<dbReference type="InterPro" id="IPR005771">
    <property type="entry name" value="GalU_uridylyltTrfase_bac/arc"/>
</dbReference>
<comment type="caution">
    <text evidence="7">The sequence shown here is derived from an EMBL/GenBank/DDBJ whole genome shotgun (WGS) entry which is preliminary data.</text>
</comment>
<dbReference type="GO" id="GO:0003983">
    <property type="term" value="F:UTP:glucose-1-phosphate uridylyltransferase activity"/>
    <property type="evidence" value="ECO:0007669"/>
    <property type="project" value="UniProtKB-EC"/>
</dbReference>
<evidence type="ECO:0000256" key="3">
    <source>
        <dbReference type="ARBA" id="ARBA00022679"/>
    </source>
</evidence>
<dbReference type="InterPro" id="IPR005835">
    <property type="entry name" value="NTP_transferase_dom"/>
</dbReference>
<evidence type="ECO:0000259" key="6">
    <source>
        <dbReference type="Pfam" id="PF00483"/>
    </source>
</evidence>
<dbReference type="Pfam" id="PF00483">
    <property type="entry name" value="NTP_transferase"/>
    <property type="match status" value="1"/>
</dbReference>
<dbReference type="AlphaFoldDB" id="A0A1F7GIJ8"/>
<name>A0A1F7GIJ8_9BACT</name>
<dbReference type="PANTHER" id="PTHR43197">
    <property type="entry name" value="UTP--GLUCOSE-1-PHOSPHATE URIDYLYLTRANSFERASE"/>
    <property type="match status" value="1"/>
</dbReference>